<organism evidence="2 3">
    <name type="scientific">Cymbomonas tetramitiformis</name>
    <dbReference type="NCBI Taxonomy" id="36881"/>
    <lineage>
        <taxon>Eukaryota</taxon>
        <taxon>Viridiplantae</taxon>
        <taxon>Chlorophyta</taxon>
        <taxon>Pyramimonadophyceae</taxon>
        <taxon>Pyramimonadales</taxon>
        <taxon>Pyramimonadaceae</taxon>
        <taxon>Cymbomonas</taxon>
    </lineage>
</organism>
<dbReference type="AlphaFoldDB" id="A0AAE0GZC4"/>
<gene>
    <name evidence="1" type="ORF">CYMTET_37154</name>
    <name evidence="2" type="ORF">CYMTET_5567</name>
</gene>
<sequence>MDASTSLHSTALPAESYGFDLIFEEPAVRSRAISAPEDGCRRALNSEVRLLCGLLKSRDTEQTLVRSVVDQALTGETCAEFKGTCGNIAIVQSALSTAGYKVIKCSFSGVVNDGKLSSRHSFIEVQLGSGNIAKSLIVDPNLREVFQICRPSQTYNKLLQILPTAFVGTRRQLSQVTEFMCHQMAESFAEQGLTTPPWRQASNMILKWQQPVKKTEVVETKQRFPPEHVIGRKSIGVPAIKQSIPHNITQPQLKQHSTPFIGCVNHGCLPVANQMKVPRQGDSGANGITSQVLRRTSWPGSSHTTRAPPRWIQQWWCSIPVTSSMAMLAELKGDILTLITQFTNINDLRRSVPPV</sequence>
<evidence type="ECO:0000313" key="3">
    <source>
        <dbReference type="Proteomes" id="UP001190700"/>
    </source>
</evidence>
<dbReference type="EMBL" id="LGRX02024742">
    <property type="protein sequence ID" value="KAK3253600.1"/>
    <property type="molecule type" value="Genomic_DNA"/>
</dbReference>
<protein>
    <submittedName>
        <fullName evidence="2">Uncharacterized protein</fullName>
    </submittedName>
</protein>
<evidence type="ECO:0000313" key="1">
    <source>
        <dbReference type="EMBL" id="KAK3253600.1"/>
    </source>
</evidence>
<accession>A0AAE0GZC4</accession>
<dbReference type="Pfam" id="PF04720">
    <property type="entry name" value="PDDEXK_6"/>
    <property type="match status" value="1"/>
</dbReference>
<keyword evidence="3" id="KW-1185">Reference proteome</keyword>
<evidence type="ECO:0000313" key="2">
    <source>
        <dbReference type="EMBL" id="KAK3286901.1"/>
    </source>
</evidence>
<dbReference type="EMBL" id="LGRX02001099">
    <property type="protein sequence ID" value="KAK3286901.1"/>
    <property type="molecule type" value="Genomic_DNA"/>
</dbReference>
<proteinExistence type="predicted"/>
<reference evidence="2 3" key="1">
    <citation type="journal article" date="2015" name="Genome Biol. Evol.">
        <title>Comparative Genomics of a Bacterivorous Green Alga Reveals Evolutionary Causalities and Consequences of Phago-Mixotrophic Mode of Nutrition.</title>
        <authorList>
            <person name="Burns J.A."/>
            <person name="Paasch A."/>
            <person name="Narechania A."/>
            <person name="Kim E."/>
        </authorList>
    </citation>
    <scope>NUCLEOTIDE SEQUENCE [LARGE SCALE GENOMIC DNA]</scope>
    <source>
        <strain evidence="2">PLY_AMNH</strain>
    </source>
</reference>
<dbReference type="InterPro" id="IPR006502">
    <property type="entry name" value="PDDEXK-like"/>
</dbReference>
<dbReference type="PANTHER" id="PTHR31579">
    <property type="entry name" value="OS03G0796600 PROTEIN"/>
    <property type="match status" value="1"/>
</dbReference>
<dbReference type="Proteomes" id="UP001190700">
    <property type="component" value="Unassembled WGS sequence"/>
</dbReference>
<reference evidence="2" key="2">
    <citation type="submission" date="2023-06" db="EMBL/GenBank/DDBJ databases">
        <title>Long-read-based genome assembly of the green algal bacterivore Cymbomonas tetramitiformis.</title>
        <authorList>
            <person name="Gyaltshen Y."/>
            <person name="Rozenberg A."/>
            <person name="Paasch A."/>
            <person name="Burns J.A."/>
            <person name="Warring S."/>
            <person name="Larson R."/>
            <person name="Maurer-Alcala X."/>
            <person name="Dacks J."/>
            <person name="Kim E."/>
        </authorList>
    </citation>
    <scope>NUCLEOTIDE SEQUENCE</scope>
    <source>
        <strain evidence="2">PLY_AMNH</strain>
    </source>
</reference>
<comment type="caution">
    <text evidence="2">The sequence shown here is derived from an EMBL/GenBank/DDBJ whole genome shotgun (WGS) entry which is preliminary data.</text>
</comment>
<name>A0AAE0GZC4_9CHLO</name>
<dbReference type="PANTHER" id="PTHR31579:SF1">
    <property type="entry name" value="OS03G0796600 PROTEIN"/>
    <property type="match status" value="1"/>
</dbReference>